<dbReference type="AlphaFoldDB" id="A0A829YK27"/>
<dbReference type="SUPFAM" id="SSF111369">
    <property type="entry name" value="HlyD-like secretion proteins"/>
    <property type="match status" value="2"/>
</dbReference>
<dbReference type="GO" id="GO:0055085">
    <property type="term" value="P:transmembrane transport"/>
    <property type="evidence" value="ECO:0007669"/>
    <property type="project" value="InterPro"/>
</dbReference>
<dbReference type="Gene3D" id="1.10.287.470">
    <property type="entry name" value="Helix hairpin bin"/>
    <property type="match status" value="1"/>
</dbReference>
<dbReference type="InterPro" id="IPR058792">
    <property type="entry name" value="Beta-barrel_RND_2"/>
</dbReference>
<dbReference type="Gene3D" id="2.40.30.170">
    <property type="match status" value="1"/>
</dbReference>
<comment type="similarity">
    <text evidence="2">Belongs to the membrane fusion protein (MFP) (TC 8.A.1) family.</text>
</comment>
<reference evidence="7" key="1">
    <citation type="submission" date="2020-01" db="EMBL/GenBank/DDBJ databases">
        <title>'Steroidobacter agaridevorans' sp. nov., agar-degrading bacteria isolated from rhizosphere soils.</title>
        <authorList>
            <person name="Ikenaga M."/>
            <person name="Kataoka M."/>
            <person name="Murouchi A."/>
            <person name="Katsuragi S."/>
            <person name="Sakai M."/>
        </authorList>
    </citation>
    <scope>NUCLEOTIDE SEQUENCE [LARGE SCALE GENOMIC DNA]</scope>
    <source>
        <strain evidence="7">YU21-B</strain>
    </source>
</reference>
<feature type="coiled-coil region" evidence="3">
    <location>
        <begin position="156"/>
        <end position="183"/>
    </location>
</feature>
<dbReference type="InterPro" id="IPR050739">
    <property type="entry name" value="MFP"/>
</dbReference>
<proteinExistence type="inferred from homology"/>
<feature type="domain" description="CusB-like beta-barrel" evidence="5">
    <location>
        <begin position="251"/>
        <end position="295"/>
    </location>
</feature>
<organism evidence="6 7">
    <name type="scientific">Steroidobacter agaridevorans</name>
    <dbReference type="NCBI Taxonomy" id="2695856"/>
    <lineage>
        <taxon>Bacteria</taxon>
        <taxon>Pseudomonadati</taxon>
        <taxon>Pseudomonadota</taxon>
        <taxon>Gammaproteobacteria</taxon>
        <taxon>Steroidobacterales</taxon>
        <taxon>Steroidobacteraceae</taxon>
        <taxon>Steroidobacter</taxon>
    </lineage>
</organism>
<protein>
    <submittedName>
        <fullName evidence="6">Hemolysin D</fullName>
    </submittedName>
</protein>
<evidence type="ECO:0000259" key="4">
    <source>
        <dbReference type="Pfam" id="PF25917"/>
    </source>
</evidence>
<name>A0A829YK27_9GAMM</name>
<evidence type="ECO:0000313" key="7">
    <source>
        <dbReference type="Proteomes" id="UP000445000"/>
    </source>
</evidence>
<dbReference type="RefSeq" id="WP_209005483.1">
    <property type="nucleotide sequence ID" value="NZ_BLJN01000005.1"/>
</dbReference>
<evidence type="ECO:0000256" key="1">
    <source>
        <dbReference type="ARBA" id="ARBA00004196"/>
    </source>
</evidence>
<evidence type="ECO:0000259" key="5">
    <source>
        <dbReference type="Pfam" id="PF25954"/>
    </source>
</evidence>
<evidence type="ECO:0000256" key="2">
    <source>
        <dbReference type="ARBA" id="ARBA00009477"/>
    </source>
</evidence>
<keyword evidence="3" id="KW-0175">Coiled coil</keyword>
<dbReference type="Gene3D" id="2.40.50.100">
    <property type="match status" value="1"/>
</dbReference>
<keyword evidence="7" id="KW-1185">Reference proteome</keyword>
<dbReference type="GO" id="GO:0030313">
    <property type="term" value="C:cell envelope"/>
    <property type="evidence" value="ECO:0007669"/>
    <property type="project" value="UniProtKB-SubCell"/>
</dbReference>
<dbReference type="Pfam" id="PF25917">
    <property type="entry name" value="BSH_RND"/>
    <property type="match status" value="1"/>
</dbReference>
<dbReference type="InterPro" id="IPR058625">
    <property type="entry name" value="MdtA-like_BSH"/>
</dbReference>
<dbReference type="Proteomes" id="UP000445000">
    <property type="component" value="Unassembled WGS sequence"/>
</dbReference>
<feature type="domain" description="Multidrug resistance protein MdtA-like barrel-sandwich hybrid" evidence="4">
    <location>
        <begin position="57"/>
        <end position="247"/>
    </location>
</feature>
<comment type="subcellular location">
    <subcellularLocation>
        <location evidence="1">Cell envelope</location>
    </subcellularLocation>
</comment>
<evidence type="ECO:0000313" key="6">
    <source>
        <dbReference type="EMBL" id="GFE82866.1"/>
    </source>
</evidence>
<dbReference type="PANTHER" id="PTHR30386">
    <property type="entry name" value="MEMBRANE FUSION SUBUNIT OF EMRAB-TOLC MULTIDRUG EFFLUX PUMP"/>
    <property type="match status" value="1"/>
</dbReference>
<sequence>MSDDSVSDSASNEPAPSKLRRPLMIGGPLLVVAAAAYFYVTGGRYESTDDAYVRAAQVSISANVAGRVSELAIRDNQQVSKGDLLFRLDDRPFLIAVDEAQARLASAKLEVESLKATYRQRLADRSSAQSTLDYQMKELARQQGLLEPGISSQAQVEKAQVARDAARQELEAAREQITAVLARLGGDPDIAIDNHPTVQQAQAALDRAKLNLSYTTVTAPAAGIVTKVEQLQVGDYLNAATPAFALVSSQNVWIEANFKEVQLTHMAPGQQAEVLIDAYPGHKLAATVVSVSPGTGAEFSLLPAENASGNWVKVVQRLPVRLELKTAADVPLRAGLSANVEVDTRRQRTLFGLRSDTAAETVAAISK</sequence>
<dbReference type="EMBL" id="BLJN01000005">
    <property type="protein sequence ID" value="GFE82866.1"/>
    <property type="molecule type" value="Genomic_DNA"/>
</dbReference>
<gene>
    <name evidence="6" type="ORF">GCM10011487_48660</name>
</gene>
<evidence type="ECO:0000256" key="3">
    <source>
        <dbReference type="SAM" id="Coils"/>
    </source>
</evidence>
<dbReference type="Pfam" id="PF25954">
    <property type="entry name" value="Beta-barrel_RND_2"/>
    <property type="match status" value="1"/>
</dbReference>
<accession>A0A829YK27</accession>
<comment type="caution">
    <text evidence="6">The sequence shown here is derived from an EMBL/GenBank/DDBJ whole genome shotgun (WGS) entry which is preliminary data.</text>
</comment>
<dbReference type="PANTHER" id="PTHR30386:SF19">
    <property type="entry name" value="MULTIDRUG EXPORT PROTEIN EMRA-RELATED"/>
    <property type="match status" value="1"/>
</dbReference>